<feature type="compositionally biased region" description="Basic and acidic residues" evidence="1">
    <location>
        <begin position="91"/>
        <end position="104"/>
    </location>
</feature>
<evidence type="ECO:0000256" key="1">
    <source>
        <dbReference type="SAM" id="MobiDB-lite"/>
    </source>
</evidence>
<evidence type="ECO:0000313" key="2">
    <source>
        <dbReference type="EMBL" id="PIR43279.1"/>
    </source>
</evidence>
<reference evidence="2 3" key="1">
    <citation type="submission" date="2017-09" db="EMBL/GenBank/DDBJ databases">
        <title>Depth-based differentiation of microbial function through sediment-hosted aquifers and enrichment of novel symbionts in the deep terrestrial subsurface.</title>
        <authorList>
            <person name="Probst A.J."/>
            <person name="Ladd B."/>
            <person name="Jarett J.K."/>
            <person name="Geller-Mcgrath D.E."/>
            <person name="Sieber C.M."/>
            <person name="Emerson J.B."/>
            <person name="Anantharaman K."/>
            <person name="Thomas B.C."/>
            <person name="Malmstrom R."/>
            <person name="Stieglmeier M."/>
            <person name="Klingl A."/>
            <person name="Woyke T."/>
            <person name="Ryan C.M."/>
            <person name="Banfield J.F."/>
        </authorList>
    </citation>
    <scope>NUCLEOTIDE SEQUENCE [LARGE SCALE GENOMIC DNA]</scope>
    <source>
        <strain evidence="2">CG10_big_fil_rev_8_21_14_0_10_32_10</strain>
    </source>
</reference>
<name>A0A2H0R9S3_UNCKA</name>
<dbReference type="AlphaFoldDB" id="A0A2H0R9S3"/>
<evidence type="ECO:0000313" key="3">
    <source>
        <dbReference type="Proteomes" id="UP000230214"/>
    </source>
</evidence>
<feature type="region of interest" description="Disordered" evidence="1">
    <location>
        <begin position="76"/>
        <end position="122"/>
    </location>
</feature>
<sequence length="122" mass="13435">MDKKGTKLKQEMLSLIAERDESIRQAFGALQSQIGQSFGIVDFKIALVFKVLAQLGYTQEKIQVIAASLEQELKANAAKNEGVENGSTIYRDSKTSEESRRNTDPGEGGETQSEFGEESFRG</sequence>
<dbReference type="Proteomes" id="UP000230214">
    <property type="component" value="Unassembled WGS sequence"/>
</dbReference>
<dbReference type="EMBL" id="PCXU01000029">
    <property type="protein sequence ID" value="PIR43279.1"/>
    <property type="molecule type" value="Genomic_DNA"/>
</dbReference>
<protein>
    <submittedName>
        <fullName evidence="2">Uncharacterized protein</fullName>
    </submittedName>
</protein>
<proteinExistence type="predicted"/>
<comment type="caution">
    <text evidence="2">The sequence shown here is derived from an EMBL/GenBank/DDBJ whole genome shotgun (WGS) entry which is preliminary data.</text>
</comment>
<gene>
    <name evidence="2" type="ORF">COV24_03405</name>
</gene>
<accession>A0A2H0R9S3</accession>
<organism evidence="2 3">
    <name type="scientific">candidate division WWE3 bacterium CG10_big_fil_rev_8_21_14_0_10_32_10</name>
    <dbReference type="NCBI Taxonomy" id="1975090"/>
    <lineage>
        <taxon>Bacteria</taxon>
        <taxon>Katanobacteria</taxon>
    </lineage>
</organism>